<reference evidence="2 3" key="1">
    <citation type="submission" date="2020-08" db="EMBL/GenBank/DDBJ databases">
        <authorList>
            <person name="Mo P."/>
        </authorList>
    </citation>
    <scope>NUCLEOTIDE SEQUENCE [LARGE SCALE GENOMIC DNA]</scope>
    <source>
        <strain evidence="2 3">CGMCC 4.1532</strain>
    </source>
</reference>
<evidence type="ECO:0000313" key="3">
    <source>
        <dbReference type="Proteomes" id="UP000515728"/>
    </source>
</evidence>
<organism evidence="2 3">
    <name type="scientific">Pseudonocardia petroleophila</name>
    <dbReference type="NCBI Taxonomy" id="37331"/>
    <lineage>
        <taxon>Bacteria</taxon>
        <taxon>Bacillati</taxon>
        <taxon>Actinomycetota</taxon>
        <taxon>Actinomycetes</taxon>
        <taxon>Pseudonocardiales</taxon>
        <taxon>Pseudonocardiaceae</taxon>
        <taxon>Pseudonocardia</taxon>
    </lineage>
</organism>
<sequence length="130" mass="13395">MDEGAKGRTLAEADLVVTPELLARLAGALGTDSGPQTAGLVPSFAATVGGESTVVDGLGLDLSRALLGGLGYEWERPFVPGETVRVRVTVEDVFAKGANQFGVVVAEYTDGDGAVVQRQSITFVERAATS</sequence>
<dbReference type="InterPro" id="IPR029069">
    <property type="entry name" value="HotDog_dom_sf"/>
</dbReference>
<dbReference type="Proteomes" id="UP000515728">
    <property type="component" value="Chromosome"/>
</dbReference>
<keyword evidence="3" id="KW-1185">Reference proteome</keyword>
<evidence type="ECO:0000259" key="1">
    <source>
        <dbReference type="Pfam" id="PF13452"/>
    </source>
</evidence>
<proteinExistence type="predicted"/>
<dbReference type="EMBL" id="CP060131">
    <property type="protein sequence ID" value="QNG50256.1"/>
    <property type="molecule type" value="Genomic_DNA"/>
</dbReference>
<protein>
    <submittedName>
        <fullName evidence="2">MaoC family dehydratase N-terminal domain-containing protein</fullName>
    </submittedName>
</protein>
<dbReference type="KEGG" id="ppel:H6H00_18600"/>
<accession>A0A7G7MBU5</accession>
<feature type="domain" description="FAS1-like dehydratase" evidence="1">
    <location>
        <begin position="42"/>
        <end position="117"/>
    </location>
</feature>
<dbReference type="Gene3D" id="3.10.129.10">
    <property type="entry name" value="Hotdog Thioesterase"/>
    <property type="match status" value="1"/>
</dbReference>
<evidence type="ECO:0000313" key="2">
    <source>
        <dbReference type="EMBL" id="QNG50256.1"/>
    </source>
</evidence>
<name>A0A7G7MBU5_9PSEU</name>
<gene>
    <name evidence="2" type="ORF">H6H00_18600</name>
</gene>
<dbReference type="InterPro" id="IPR039569">
    <property type="entry name" value="FAS1-like_DH_region"/>
</dbReference>
<dbReference type="CDD" id="cd03441">
    <property type="entry name" value="R_hydratase_like"/>
    <property type="match status" value="1"/>
</dbReference>
<dbReference type="SUPFAM" id="SSF54637">
    <property type="entry name" value="Thioesterase/thiol ester dehydrase-isomerase"/>
    <property type="match status" value="1"/>
</dbReference>
<dbReference type="Pfam" id="PF13452">
    <property type="entry name" value="FAS1_DH_region"/>
    <property type="match status" value="1"/>
</dbReference>
<dbReference type="AlphaFoldDB" id="A0A7G7MBU5"/>